<organism evidence="6 7">
    <name type="scientific">Littorina saxatilis</name>
    <dbReference type="NCBI Taxonomy" id="31220"/>
    <lineage>
        <taxon>Eukaryota</taxon>
        <taxon>Metazoa</taxon>
        <taxon>Spiralia</taxon>
        <taxon>Lophotrochozoa</taxon>
        <taxon>Mollusca</taxon>
        <taxon>Gastropoda</taxon>
        <taxon>Caenogastropoda</taxon>
        <taxon>Littorinimorpha</taxon>
        <taxon>Littorinoidea</taxon>
        <taxon>Littorinidae</taxon>
        <taxon>Littorina</taxon>
    </lineage>
</organism>
<dbReference type="Proteomes" id="UP001374579">
    <property type="component" value="Unassembled WGS sequence"/>
</dbReference>
<feature type="domain" description="Calx-beta" evidence="5">
    <location>
        <begin position="169"/>
        <end position="276"/>
    </location>
</feature>
<keyword evidence="4" id="KW-0812">Transmembrane</keyword>
<dbReference type="PANTHER" id="PTHR45739">
    <property type="entry name" value="MATRIX PROTEIN, PUTATIVE-RELATED"/>
    <property type="match status" value="1"/>
</dbReference>
<proteinExistence type="predicted"/>
<keyword evidence="4" id="KW-0472">Membrane</keyword>
<evidence type="ECO:0000256" key="2">
    <source>
        <dbReference type="ARBA" id="ARBA00022737"/>
    </source>
</evidence>
<dbReference type="PANTHER" id="PTHR45739:SF8">
    <property type="entry name" value="FRAS1-RELATED EXTRACELLULAR MATRIX PROTEIN 1"/>
    <property type="match status" value="1"/>
</dbReference>
<feature type="domain" description="Calx-beta" evidence="5">
    <location>
        <begin position="411"/>
        <end position="515"/>
    </location>
</feature>
<dbReference type="InterPro" id="IPR038081">
    <property type="entry name" value="CalX-like_sf"/>
</dbReference>
<dbReference type="GO" id="GO:0016020">
    <property type="term" value="C:membrane"/>
    <property type="evidence" value="ECO:0007669"/>
    <property type="project" value="InterPro"/>
</dbReference>
<feature type="domain" description="Calx-beta" evidence="5">
    <location>
        <begin position="45"/>
        <end position="156"/>
    </location>
</feature>
<dbReference type="EMBL" id="JBAMIC010000013">
    <property type="protein sequence ID" value="KAK7098028.1"/>
    <property type="molecule type" value="Genomic_DNA"/>
</dbReference>
<evidence type="ECO:0000256" key="4">
    <source>
        <dbReference type="SAM" id="Phobius"/>
    </source>
</evidence>
<sequence>MPVSGQTEKTWRLRLLNDDHYEEAEILRLQLSQPIMGVLEYPDEAIVTILDAEDESTVFFPDVEYRVAEDIGEVLIPVHRTGDLSDETMVICSTVQGSAAGTVPSTVTSFSDYITRALDHRSAIRFDKGEKEKFCRVTIIDDSLFEDEEAFKVILTEPMGGRIGEKNAASVIIEPDKTDEPTVYFGSGDYAVDESEGFVEVAVWRTGTDLSKPSSVTVRSKKSKPKSADAGIDYVAVNKILDFAPGVTMQRVKVTILDDLGRPKVEGPETFQLLLRMPSAAMLGDPSEAVITINDSISDVPTMQFKEDELEVREEDGVVGAVVRRSGDVSQQSEVRCYTRQATAKVAQDYEERPDTNDSLIVFNPGEYEKLCEVFIINDTRYEGEERFRLVLGSPDSETLDRAAVGKRDFTYVVIKDDGDKPIIQLSDNKFTVREPMFKEESSVLRIPVEREGDLSETAVVTVNTKDGSADAGKDYNGFFKEIVFGANVSRQDVDIEILFDKIKEMREVFTVHLKQRSGTAEVKTSKAIVFIEERTEVADVTFPTKPVVVSLRDYDRSEDAEQNPVQGYPLVCITPCNPKHPQFQDTDALCKSQGINDTLTLFRWRVAAPTGRDGVTSDMRDVESATFFASTKDITLDSIYFSGGSRVQCGSRAVNTDRDPGLESLSDPITISRSDGICEPRVMGSVGAEPFTAKLRYTGSDDPFHPNKVRISVRVPHRDGMLPVISTRQLSNFELTLSKDGTRLATHRCSNLLDFTEVETDFGFLTNQTKNPNIIGEVEPYQFNPALRPNSTLRFYRNLDLESCLWEFVGYYDMSELITDCGGEINTDGQVLNLKQSYVAMRVPLFVSYVFHSPVARGGWLHYDLRSALQLTFVYDTSILWQNGISSPESENGLQGYLYPTSMRMQDDGRLAVSFRTEARFRGQFVGAHPGTEVKSMVMSSDHPDLTFSLDLVRSEPSYEQANQEWTFVSDFSVRDYSGLFTVKLVPCTTSPDQEYTLPIICTPREPITFDLPVRFQQVSDAVPAEFSLNTDFHLMRKRELWLSDGSMGFGEEGDAAFTENDKLYGRITVDPVQNLGNSFGLNIEKVFLCSGKDGYVPKYDPDSREFGCIAESPNLQYTFKILDKGAPFTEIENFQDIPFSALLASDDPSALDLVRQAGADGFSLDCKPLFQVDAGRQWFLHAIYTVRSARNAGRGIGKRSVDTPTLHHAVINPYSQLANQDTALAVRVKREEADVEGVGKKGKGTNMARVQLELAVRDGDVSIGTNVITTTDIPLIPIVISIVVIIIICILLIIFFVRRKKKRHTPPPSPNQTITVVANGQSKVHSAHAYNNDNTEV</sequence>
<dbReference type="SMART" id="SM00237">
    <property type="entry name" value="Calx_beta"/>
    <property type="match status" value="4"/>
</dbReference>
<evidence type="ECO:0000313" key="7">
    <source>
        <dbReference type="Proteomes" id="UP001374579"/>
    </source>
</evidence>
<dbReference type="SUPFAM" id="SSF141072">
    <property type="entry name" value="CalX-like"/>
    <property type="match status" value="5"/>
</dbReference>
<feature type="transmembrane region" description="Helical" evidence="4">
    <location>
        <begin position="1277"/>
        <end position="1299"/>
    </location>
</feature>
<dbReference type="GO" id="GO:0009653">
    <property type="term" value="P:anatomical structure morphogenesis"/>
    <property type="evidence" value="ECO:0007669"/>
    <property type="project" value="TreeGrafter"/>
</dbReference>
<name>A0AAN9G753_9CAEN</name>
<dbReference type="InterPro" id="IPR051561">
    <property type="entry name" value="FRAS1_ECM"/>
</dbReference>
<reference evidence="6 7" key="1">
    <citation type="submission" date="2024-02" db="EMBL/GenBank/DDBJ databases">
        <title>Chromosome-scale genome assembly of the rough periwinkle Littorina saxatilis.</title>
        <authorList>
            <person name="De Jode A."/>
            <person name="Faria R."/>
            <person name="Formenti G."/>
            <person name="Sims Y."/>
            <person name="Smith T.P."/>
            <person name="Tracey A."/>
            <person name="Wood J.M.D."/>
            <person name="Zagrodzka Z.B."/>
            <person name="Johannesson K."/>
            <person name="Butlin R.K."/>
            <person name="Leder E.H."/>
        </authorList>
    </citation>
    <scope>NUCLEOTIDE SEQUENCE [LARGE SCALE GENOMIC DNA]</scope>
    <source>
        <strain evidence="6">Snail1</strain>
        <tissue evidence="6">Muscle</tissue>
    </source>
</reference>
<keyword evidence="1" id="KW-0732">Signal</keyword>
<keyword evidence="2" id="KW-0677">Repeat</keyword>
<accession>A0AAN9G753</accession>
<evidence type="ECO:0000313" key="6">
    <source>
        <dbReference type="EMBL" id="KAK7098028.1"/>
    </source>
</evidence>
<evidence type="ECO:0000259" key="5">
    <source>
        <dbReference type="SMART" id="SM00237"/>
    </source>
</evidence>
<comment type="caution">
    <text evidence="6">The sequence shown here is derived from an EMBL/GenBank/DDBJ whole genome shotgun (WGS) entry which is preliminary data.</text>
</comment>
<evidence type="ECO:0000256" key="3">
    <source>
        <dbReference type="ARBA" id="ARBA00022837"/>
    </source>
</evidence>
<dbReference type="Gene3D" id="2.60.40.2030">
    <property type="match status" value="4"/>
</dbReference>
<keyword evidence="7" id="KW-1185">Reference proteome</keyword>
<dbReference type="GO" id="GO:0007154">
    <property type="term" value="P:cell communication"/>
    <property type="evidence" value="ECO:0007669"/>
    <property type="project" value="InterPro"/>
</dbReference>
<keyword evidence="4" id="KW-1133">Transmembrane helix</keyword>
<keyword evidence="3" id="KW-0106">Calcium</keyword>
<protein>
    <recommendedName>
        <fullName evidence="5">Calx-beta domain-containing protein</fullName>
    </recommendedName>
</protein>
<dbReference type="InterPro" id="IPR003644">
    <property type="entry name" value="Calx_beta"/>
</dbReference>
<dbReference type="Pfam" id="PF03160">
    <property type="entry name" value="Calx-beta"/>
    <property type="match status" value="3"/>
</dbReference>
<gene>
    <name evidence="6" type="ORF">V1264_004919</name>
</gene>
<feature type="domain" description="Calx-beta" evidence="5">
    <location>
        <begin position="289"/>
        <end position="393"/>
    </location>
</feature>
<evidence type="ECO:0000256" key="1">
    <source>
        <dbReference type="ARBA" id="ARBA00022729"/>
    </source>
</evidence>